<dbReference type="InterPro" id="IPR016181">
    <property type="entry name" value="Acyl_CoA_acyltransferase"/>
</dbReference>
<name>A0A168LU91_ABSGL</name>
<accession>A0A168LU91</accession>
<evidence type="ECO:0000313" key="2">
    <source>
        <dbReference type="EMBL" id="SAL97517.1"/>
    </source>
</evidence>
<reference evidence="2" key="1">
    <citation type="submission" date="2016-04" db="EMBL/GenBank/DDBJ databases">
        <authorList>
            <person name="Evans L.H."/>
            <person name="Alamgir A."/>
            <person name="Owens N."/>
            <person name="Weber N.D."/>
            <person name="Virtaneva K."/>
            <person name="Barbian K."/>
            <person name="Babar A."/>
            <person name="Rosenke K."/>
        </authorList>
    </citation>
    <scope>NUCLEOTIDE SEQUENCE [LARGE SCALE GENOMIC DNA]</scope>
    <source>
        <strain evidence="2">CBS 101.48</strain>
    </source>
</reference>
<organism evidence="2">
    <name type="scientific">Absidia glauca</name>
    <name type="common">Pin mould</name>
    <dbReference type="NCBI Taxonomy" id="4829"/>
    <lineage>
        <taxon>Eukaryota</taxon>
        <taxon>Fungi</taxon>
        <taxon>Fungi incertae sedis</taxon>
        <taxon>Mucoromycota</taxon>
        <taxon>Mucoromycotina</taxon>
        <taxon>Mucoromycetes</taxon>
        <taxon>Mucorales</taxon>
        <taxon>Cunninghamellaceae</taxon>
        <taxon>Absidia</taxon>
    </lineage>
</organism>
<dbReference type="SUPFAM" id="SSF55729">
    <property type="entry name" value="Acyl-CoA N-acyltransferases (Nat)"/>
    <property type="match status" value="1"/>
</dbReference>
<dbReference type="AlphaFoldDB" id="A0A168LU91"/>
<dbReference type="InParanoid" id="A0A168LU91"/>
<dbReference type="OMA" id="TGECESD"/>
<sequence>MSTSRLHLLTTDQYAPLIDQLARHHQPSCSQFLGWFLQTGHSTVDTLGRSKVYSTHPDPGHIPSDEPVVIIVNNFHRLRIYVSTESYLDSHGSITDAMKEQAQAGDWGGEKVPRIYDDDLQSLYERSVELLEPVLLEVTNQWADSGLLFHGLSILWQPLVNALYQVSDYGPCHMFVKPAQALLESPLDSPYPISRLAAKDVTQVVEKNKILYDSSYVKDCFRMSTALRNTHGELVAWGYTHRDLPIGGLHVLPDYRRRNLASIVVDDLCNQQTRFLLDHAPHADTVQYYLQSLVEYPNLGSTALFERLGFIKVGIGMTWTYISLRKED</sequence>
<dbReference type="Proteomes" id="UP000078561">
    <property type="component" value="Unassembled WGS sequence"/>
</dbReference>
<dbReference type="STRING" id="4829.A0A168LU91"/>
<dbReference type="Pfam" id="PF00583">
    <property type="entry name" value="Acetyltransf_1"/>
    <property type="match status" value="1"/>
</dbReference>
<feature type="domain" description="N-acetyltransferase" evidence="1">
    <location>
        <begin position="191"/>
        <end position="328"/>
    </location>
</feature>
<dbReference type="GO" id="GO:0016747">
    <property type="term" value="F:acyltransferase activity, transferring groups other than amino-acyl groups"/>
    <property type="evidence" value="ECO:0007669"/>
    <property type="project" value="InterPro"/>
</dbReference>
<evidence type="ECO:0000259" key="1">
    <source>
        <dbReference type="PROSITE" id="PS51186"/>
    </source>
</evidence>
<dbReference type="Gene3D" id="3.40.630.30">
    <property type="match status" value="1"/>
</dbReference>
<dbReference type="OrthoDB" id="272266at2759"/>
<proteinExistence type="predicted"/>
<keyword evidence="3" id="KW-1185">Reference proteome</keyword>
<evidence type="ECO:0000313" key="3">
    <source>
        <dbReference type="Proteomes" id="UP000078561"/>
    </source>
</evidence>
<protein>
    <recommendedName>
        <fullName evidence="1">N-acetyltransferase domain-containing protein</fullName>
    </recommendedName>
</protein>
<dbReference type="EMBL" id="LT551811">
    <property type="protein sequence ID" value="SAL97517.1"/>
    <property type="molecule type" value="Genomic_DNA"/>
</dbReference>
<dbReference type="InterPro" id="IPR000182">
    <property type="entry name" value="GNAT_dom"/>
</dbReference>
<gene>
    <name evidence="2" type="primary">ABSGL_03014.1 scaffold 4097</name>
</gene>
<dbReference type="PROSITE" id="PS51186">
    <property type="entry name" value="GNAT"/>
    <property type="match status" value="1"/>
</dbReference>